<dbReference type="Pfam" id="PF02620">
    <property type="entry name" value="YceD"/>
    <property type="match status" value="1"/>
</dbReference>
<protein>
    <submittedName>
        <fullName evidence="1">Metal-binding protein</fullName>
    </submittedName>
</protein>
<accession>A0A3R5QUY4</accession>
<evidence type="ECO:0000313" key="1">
    <source>
        <dbReference type="EMBL" id="QAA33243.1"/>
    </source>
</evidence>
<dbReference type="InterPro" id="IPR003772">
    <property type="entry name" value="YceD"/>
</dbReference>
<keyword evidence="2" id="KW-1185">Reference proteome</keyword>
<dbReference type="OrthoDB" id="9790372at2"/>
<dbReference type="RefSeq" id="WP_128213968.1">
    <property type="nucleotide sequence ID" value="NZ_CP025746.1"/>
</dbReference>
<dbReference type="KEGG" id="cmah:C1I91_17225"/>
<sequence length="165" mass="18585">MILQFSDLISKRERVKAIDYAFEMGSVDHEGEKIKAIEPVKVKGKFSFDEGLLELNVDVDTVLDLSCSRCLEIFSYPIHISVNERFTNNLSDEDDDSIFVDGDTIDITEIIANNIISALPIKRLCSENCKGLCQQCGTNLNKKQCSCDNNEIDIRLAKLNDLFSK</sequence>
<dbReference type="Proteomes" id="UP000286268">
    <property type="component" value="Chromosome"/>
</dbReference>
<gene>
    <name evidence="1" type="ORF">C1I91_17225</name>
</gene>
<dbReference type="AlphaFoldDB" id="A0A3R5QUY4"/>
<name>A0A3R5QUY4_9CLOT</name>
<dbReference type="PANTHER" id="PTHR34374:SF1">
    <property type="entry name" value="LARGE RIBOSOMAL RNA SUBUNIT ACCUMULATION PROTEIN YCED HOMOLOG 1, CHLOROPLASTIC"/>
    <property type="match status" value="1"/>
</dbReference>
<evidence type="ECO:0000313" key="2">
    <source>
        <dbReference type="Proteomes" id="UP000286268"/>
    </source>
</evidence>
<dbReference type="PANTHER" id="PTHR34374">
    <property type="entry name" value="LARGE RIBOSOMAL RNA SUBUNIT ACCUMULATION PROTEIN YCED HOMOLOG 1, CHLOROPLASTIC"/>
    <property type="match status" value="1"/>
</dbReference>
<organism evidence="1 2">
    <name type="scientific">Clostridium manihotivorum</name>
    <dbReference type="NCBI Taxonomy" id="2320868"/>
    <lineage>
        <taxon>Bacteria</taxon>
        <taxon>Bacillati</taxon>
        <taxon>Bacillota</taxon>
        <taxon>Clostridia</taxon>
        <taxon>Eubacteriales</taxon>
        <taxon>Clostridiaceae</taxon>
        <taxon>Clostridium</taxon>
    </lineage>
</organism>
<dbReference type="EMBL" id="CP025746">
    <property type="protein sequence ID" value="QAA33243.1"/>
    <property type="molecule type" value="Genomic_DNA"/>
</dbReference>
<reference evidence="1 2" key="1">
    <citation type="submission" date="2018-01" db="EMBL/GenBank/DDBJ databases">
        <title>Genome Sequencing and Assembly of Anaerobacter polyendosporus strain CT4.</title>
        <authorList>
            <person name="Tachaapaikoon C."/>
            <person name="Sutheeworapong S."/>
            <person name="Jenjaroenpun P."/>
            <person name="Wongsurawat T."/>
            <person name="Nookeaw I."/>
            <person name="Cheawchanlertfa P."/>
            <person name="Kosugi A."/>
            <person name="Cheevadhanarak S."/>
            <person name="Ratanakhanokchai K."/>
        </authorList>
    </citation>
    <scope>NUCLEOTIDE SEQUENCE [LARGE SCALE GENOMIC DNA]</scope>
    <source>
        <strain evidence="1 2">CT4</strain>
    </source>
</reference>
<proteinExistence type="predicted"/>